<dbReference type="AlphaFoldDB" id="A0A1I2Y7B3"/>
<evidence type="ECO:0000259" key="1">
    <source>
        <dbReference type="Pfam" id="PF08765"/>
    </source>
</evidence>
<sequence>MVLESWINDLTLDMIPDSYRELAEIIGIENFIKLAKILGGKTIYIPKADTFLRPARDINIKKEFNGYNHAELAKKYNLSERWIVEICGPANDGQLTLLDFGFGLDEQDAS</sequence>
<reference evidence="3" key="1">
    <citation type="submission" date="2016-10" db="EMBL/GenBank/DDBJ databases">
        <authorList>
            <person name="Varghese N."/>
            <person name="Submissions S."/>
        </authorList>
    </citation>
    <scope>NUCLEOTIDE SEQUENCE [LARGE SCALE GENOMIC DNA]</scope>
    <source>
        <strain evidence="3">DSM 17038</strain>
    </source>
</reference>
<dbReference type="Proteomes" id="UP000199337">
    <property type="component" value="Unassembled WGS sequence"/>
</dbReference>
<protein>
    <submittedName>
        <fullName evidence="2">Mor transcription activator family protein</fullName>
    </submittedName>
</protein>
<dbReference type="Gene3D" id="1.10.10.60">
    <property type="entry name" value="Homeodomain-like"/>
    <property type="match status" value="1"/>
</dbReference>
<dbReference type="InterPro" id="IPR052411">
    <property type="entry name" value="c-mor_Regulatory_Protein"/>
</dbReference>
<gene>
    <name evidence="2" type="ORF">SAMN05660649_04284</name>
</gene>
<name>A0A1I2Y7B3_9FIRM</name>
<keyword evidence="3" id="KW-1185">Reference proteome</keyword>
<dbReference type="PANTHER" id="PTHR37812:SF1">
    <property type="entry name" value="MU-LIKE PROPHAGE FLUMU PROTEIN C"/>
    <property type="match status" value="1"/>
</dbReference>
<evidence type="ECO:0000313" key="2">
    <source>
        <dbReference type="EMBL" id="SFH21600.1"/>
    </source>
</evidence>
<feature type="domain" description="Mor transcription activator" evidence="1">
    <location>
        <begin position="20"/>
        <end position="86"/>
    </location>
</feature>
<dbReference type="InterPro" id="IPR009057">
    <property type="entry name" value="Homeodomain-like_sf"/>
</dbReference>
<proteinExistence type="predicted"/>
<accession>A0A1I2Y7B3</accession>
<dbReference type="STRING" id="341036.SAMN05660649_04284"/>
<dbReference type="PANTHER" id="PTHR37812">
    <property type="entry name" value="MU-LIKE PROPHAGE FLUMU PROTEIN C"/>
    <property type="match status" value="1"/>
</dbReference>
<evidence type="ECO:0000313" key="3">
    <source>
        <dbReference type="Proteomes" id="UP000199337"/>
    </source>
</evidence>
<dbReference type="InterPro" id="IPR014875">
    <property type="entry name" value="Mor_transcription_activator"/>
</dbReference>
<dbReference type="Pfam" id="PF08765">
    <property type="entry name" value="Mor"/>
    <property type="match status" value="1"/>
</dbReference>
<dbReference type="SUPFAM" id="SSF46689">
    <property type="entry name" value="Homeodomain-like"/>
    <property type="match status" value="1"/>
</dbReference>
<organism evidence="2 3">
    <name type="scientific">Desulfotruncus arcticus DSM 17038</name>
    <dbReference type="NCBI Taxonomy" id="1121424"/>
    <lineage>
        <taxon>Bacteria</taxon>
        <taxon>Bacillati</taxon>
        <taxon>Bacillota</taxon>
        <taxon>Clostridia</taxon>
        <taxon>Eubacteriales</taxon>
        <taxon>Desulfallaceae</taxon>
        <taxon>Desulfotruncus</taxon>
    </lineage>
</organism>
<dbReference type="EMBL" id="FOOX01000020">
    <property type="protein sequence ID" value="SFH21600.1"/>
    <property type="molecule type" value="Genomic_DNA"/>
</dbReference>